<evidence type="ECO:0000313" key="3">
    <source>
        <dbReference type="Proteomes" id="UP000500953"/>
    </source>
</evidence>
<dbReference type="InterPro" id="IPR050816">
    <property type="entry name" value="Flavin-dep_Halogenase_NPB"/>
</dbReference>
<proteinExistence type="inferred from homology"/>
<dbReference type="Pfam" id="PF13450">
    <property type="entry name" value="NAD_binding_8"/>
    <property type="match status" value="1"/>
</dbReference>
<name>A0A6G9ZH44_9NOCA</name>
<dbReference type="InterPro" id="IPR036188">
    <property type="entry name" value="FAD/NAD-bd_sf"/>
</dbReference>
<protein>
    <submittedName>
        <fullName evidence="2">NAD(P)-binding protein</fullName>
    </submittedName>
</protein>
<dbReference type="Proteomes" id="UP000500953">
    <property type="component" value="Chromosome"/>
</dbReference>
<dbReference type="EMBL" id="CP046173">
    <property type="protein sequence ID" value="QIS24774.1"/>
    <property type="molecule type" value="Genomic_DNA"/>
</dbReference>
<dbReference type="SUPFAM" id="SSF51905">
    <property type="entry name" value="FAD/NAD(P)-binding domain"/>
    <property type="match status" value="1"/>
</dbReference>
<comment type="similarity">
    <text evidence="1">Belongs to the flavin-dependent halogenase family. Bacterial tryptophan halogenase subfamily.</text>
</comment>
<dbReference type="Gene3D" id="3.50.50.60">
    <property type="entry name" value="FAD/NAD(P)-binding domain"/>
    <property type="match status" value="1"/>
</dbReference>
<reference evidence="2 3" key="1">
    <citation type="journal article" date="2019" name="ACS Chem. Biol.">
        <title>Identification and Mobilization of a Cryptic Antibiotic Biosynthesis Gene Locus from a Human-Pathogenic Nocardia Isolate.</title>
        <authorList>
            <person name="Herisse M."/>
            <person name="Ishida K."/>
            <person name="Porter J.L."/>
            <person name="Howden B."/>
            <person name="Hertweck C."/>
            <person name="Stinear T.P."/>
            <person name="Pidot S.J."/>
        </authorList>
    </citation>
    <scope>NUCLEOTIDE SEQUENCE [LARGE SCALE GENOMIC DNA]</scope>
    <source>
        <strain evidence="2 3">AUSMDU00012715</strain>
    </source>
</reference>
<gene>
    <name evidence="2" type="ORF">F6W96_40505</name>
</gene>
<organism evidence="2 3">
    <name type="scientific">Nocardia terpenica</name>
    <dbReference type="NCBI Taxonomy" id="455432"/>
    <lineage>
        <taxon>Bacteria</taxon>
        <taxon>Bacillati</taxon>
        <taxon>Actinomycetota</taxon>
        <taxon>Actinomycetes</taxon>
        <taxon>Mycobacteriales</taxon>
        <taxon>Nocardiaceae</taxon>
        <taxon>Nocardia</taxon>
    </lineage>
</organism>
<accession>A0A6G9ZH44</accession>
<dbReference type="PANTHER" id="PTHR43747">
    <property type="entry name" value="FAD-BINDING PROTEIN"/>
    <property type="match status" value="1"/>
</dbReference>
<evidence type="ECO:0000256" key="1">
    <source>
        <dbReference type="ARBA" id="ARBA00038396"/>
    </source>
</evidence>
<evidence type="ECO:0000313" key="2">
    <source>
        <dbReference type="EMBL" id="QIS24774.1"/>
    </source>
</evidence>
<sequence length="440" mass="47012">MVIGGGIAGTLAAWALRGHAARVLVVERGTYPAAPDFRDGVPQGRHAHLLLEGGHRALEAMMPGIRAELAAAGAVSVRMSGDHGLRWLSSAGWMAPHATDLAFLSCTRPVIDHVVRARLYDESAVRTVDGTDIEFLQNAAVVGLLGDARAVSGVRIRTRGHLTESRLSAELVVDASGRRSLLSTWLTELGFSPIPTEIVDAHVAYRTRLVHRQPDPDCGFTALYLQASRSAPFTGVLLPVEGDRWIVSLGAMGRGREPAPGTAGFEHLLTQLRDPLLREVLRDAEPASGVRGFRPGPSMRRHLEHRYTPAGIVALGDAATTLNPVYGQGITVAARSAQALRAAVERHHGIGHAAARAARQAIAATSRDAWLMSSAEDARYTGVPTGPLIRTQHRLLDRVLDRVTSDVRVTAAFERVMSLVAPPTALLHPSILASVLAGSR</sequence>
<dbReference type="AlphaFoldDB" id="A0A6G9ZH44"/>
<dbReference type="PANTHER" id="PTHR43747:SF1">
    <property type="entry name" value="SLR1998 PROTEIN"/>
    <property type="match status" value="1"/>
</dbReference>